<evidence type="ECO:0000313" key="2">
    <source>
        <dbReference type="Proteomes" id="UP000012099"/>
    </source>
</evidence>
<gene>
    <name evidence="1" type="ORF">LEP1GSC035_1870</name>
</gene>
<sequence length="56" mass="6580">MKKRVAFHLFQAHFSTVRPSAMIKNYLNQKKPKSILLRGFFQLAHIRGLRDRNAVV</sequence>
<protein>
    <recommendedName>
        <fullName evidence="3">SLEI domain protein, PF07620 family</fullName>
    </recommendedName>
</protein>
<evidence type="ECO:0008006" key="3">
    <source>
        <dbReference type="Google" id="ProtNLM"/>
    </source>
</evidence>
<accession>A0ABP2TA76</accession>
<organism evidence="1 2">
    <name type="scientific">Leptospira noguchii str. 2007001578</name>
    <dbReference type="NCBI Taxonomy" id="1049974"/>
    <lineage>
        <taxon>Bacteria</taxon>
        <taxon>Pseudomonadati</taxon>
        <taxon>Spirochaetota</taxon>
        <taxon>Spirochaetia</taxon>
        <taxon>Leptospirales</taxon>
        <taxon>Leptospiraceae</taxon>
        <taxon>Leptospira</taxon>
    </lineage>
</organism>
<name>A0ABP2TA76_9LEPT</name>
<dbReference type="EMBL" id="AHMH02000080">
    <property type="protein sequence ID" value="EMN00667.1"/>
    <property type="molecule type" value="Genomic_DNA"/>
</dbReference>
<reference evidence="1 2" key="1">
    <citation type="submission" date="2013-01" db="EMBL/GenBank/DDBJ databases">
        <authorList>
            <person name="Harkins D.M."/>
            <person name="Durkin A.S."/>
            <person name="Brinkac L.M."/>
            <person name="Haft D.H."/>
            <person name="Selengut J.D."/>
            <person name="Sanka R."/>
            <person name="DePew J."/>
            <person name="Purushe J."/>
            <person name="Whelen A.C."/>
            <person name="Vinetz J.M."/>
            <person name="Sutton G.G."/>
            <person name="Nierman W.C."/>
            <person name="Fouts D.E."/>
        </authorList>
    </citation>
    <scope>NUCLEOTIDE SEQUENCE [LARGE SCALE GENOMIC DNA]</scope>
    <source>
        <strain evidence="1 2">2007001578</strain>
    </source>
</reference>
<evidence type="ECO:0000313" key="1">
    <source>
        <dbReference type="EMBL" id="EMN00667.1"/>
    </source>
</evidence>
<dbReference type="Proteomes" id="UP000012099">
    <property type="component" value="Unassembled WGS sequence"/>
</dbReference>
<proteinExistence type="predicted"/>
<comment type="caution">
    <text evidence="1">The sequence shown here is derived from an EMBL/GenBank/DDBJ whole genome shotgun (WGS) entry which is preliminary data.</text>
</comment>
<keyword evidence="2" id="KW-1185">Reference proteome</keyword>